<keyword evidence="8" id="KW-1185">Reference proteome</keyword>
<gene>
    <name evidence="7" type="ORF">LJ725_14140</name>
</gene>
<dbReference type="PANTHER" id="PTHR30352">
    <property type="entry name" value="PYRUVATE FORMATE-LYASE-ACTIVATING ENZYME"/>
    <property type="match status" value="1"/>
</dbReference>
<dbReference type="Gene3D" id="3.20.20.70">
    <property type="entry name" value="Aldolase class I"/>
    <property type="match status" value="1"/>
</dbReference>
<keyword evidence="5" id="KW-0408">Iron</keyword>
<dbReference type="Pfam" id="PF13353">
    <property type="entry name" value="Fer4_12"/>
    <property type="match status" value="1"/>
</dbReference>
<protein>
    <submittedName>
        <fullName evidence="7">Radical SAM protein</fullName>
    </submittedName>
</protein>
<dbReference type="InterPro" id="IPR034457">
    <property type="entry name" value="Organic_radical-activating"/>
</dbReference>
<dbReference type="RefSeq" id="WP_230551297.1">
    <property type="nucleotide sequence ID" value="NZ_JAJISD010000005.1"/>
</dbReference>
<dbReference type="Proteomes" id="UP001198862">
    <property type="component" value="Unassembled WGS sequence"/>
</dbReference>
<keyword evidence="6" id="KW-0411">Iron-sulfur</keyword>
<evidence type="ECO:0000256" key="6">
    <source>
        <dbReference type="ARBA" id="ARBA00023014"/>
    </source>
</evidence>
<sequence length="218" mass="23734">MTATPLFLSRVHYPVTTLGPGRRVCIWFQGCSIRCPGCVSLDTWAPRQNGTTVERVMSAISPWLAEAEGITISGGEPFDQPAALHALLSDLRAQSSADILVYSGYALEALDLTAFAGLIDALIADPYRRDQPQTLALRGSDNQRLTCLTPRGAALFAPLRDRFVADERTLDVMFDGPEGEIFLAGIPRRGDLKRLAALLESQGHSIHTTEDVRDADEP</sequence>
<keyword evidence="4" id="KW-0479">Metal-binding</keyword>
<evidence type="ECO:0000256" key="3">
    <source>
        <dbReference type="ARBA" id="ARBA00022691"/>
    </source>
</evidence>
<organism evidence="7 8">
    <name type="scientific">Reyranella aquatilis</name>
    <dbReference type="NCBI Taxonomy" id="2035356"/>
    <lineage>
        <taxon>Bacteria</taxon>
        <taxon>Pseudomonadati</taxon>
        <taxon>Pseudomonadota</taxon>
        <taxon>Alphaproteobacteria</taxon>
        <taxon>Hyphomicrobiales</taxon>
        <taxon>Reyranellaceae</taxon>
        <taxon>Reyranella</taxon>
    </lineage>
</organism>
<evidence type="ECO:0000313" key="7">
    <source>
        <dbReference type="EMBL" id="MCC8430112.1"/>
    </source>
</evidence>
<comment type="cofactor">
    <cofactor evidence="1">
        <name>[4Fe-4S] cluster</name>
        <dbReference type="ChEBI" id="CHEBI:49883"/>
    </cofactor>
</comment>
<dbReference type="SFLD" id="SFLDS00029">
    <property type="entry name" value="Radical_SAM"/>
    <property type="match status" value="1"/>
</dbReference>
<reference evidence="7 8" key="1">
    <citation type="submission" date="2021-11" db="EMBL/GenBank/DDBJ databases">
        <authorList>
            <person name="Lee D.-H."/>
            <person name="Kim S.-B."/>
        </authorList>
    </citation>
    <scope>NUCLEOTIDE SEQUENCE [LARGE SCALE GENOMIC DNA]</scope>
    <source>
        <strain evidence="7 8">KCTC 52223</strain>
    </source>
</reference>
<dbReference type="InterPro" id="IPR007197">
    <property type="entry name" value="rSAM"/>
</dbReference>
<comment type="caution">
    <text evidence="7">The sequence shown here is derived from an EMBL/GenBank/DDBJ whole genome shotgun (WGS) entry which is preliminary data.</text>
</comment>
<evidence type="ECO:0000256" key="2">
    <source>
        <dbReference type="ARBA" id="ARBA00022485"/>
    </source>
</evidence>
<dbReference type="EMBL" id="JAJISD010000005">
    <property type="protein sequence ID" value="MCC8430112.1"/>
    <property type="molecule type" value="Genomic_DNA"/>
</dbReference>
<evidence type="ECO:0000313" key="8">
    <source>
        <dbReference type="Proteomes" id="UP001198862"/>
    </source>
</evidence>
<keyword evidence="3" id="KW-0949">S-adenosyl-L-methionine</keyword>
<dbReference type="InterPro" id="IPR013785">
    <property type="entry name" value="Aldolase_TIM"/>
</dbReference>
<keyword evidence="2" id="KW-0004">4Fe-4S</keyword>
<accession>A0ABS8KVL9</accession>
<name>A0ABS8KVL9_9HYPH</name>
<evidence type="ECO:0000256" key="1">
    <source>
        <dbReference type="ARBA" id="ARBA00001966"/>
    </source>
</evidence>
<evidence type="ECO:0000256" key="5">
    <source>
        <dbReference type="ARBA" id="ARBA00023004"/>
    </source>
</evidence>
<dbReference type="PANTHER" id="PTHR30352:SF2">
    <property type="entry name" value="ANAEROBIC RIBONUCLEOSIDE-TRIPHOSPHATE REDUCTASE-ACTIVATING PROTEIN"/>
    <property type="match status" value="1"/>
</dbReference>
<proteinExistence type="predicted"/>
<evidence type="ECO:0000256" key="4">
    <source>
        <dbReference type="ARBA" id="ARBA00022723"/>
    </source>
</evidence>